<evidence type="ECO:0000256" key="1">
    <source>
        <dbReference type="SAM" id="Phobius"/>
    </source>
</evidence>
<protein>
    <recommendedName>
        <fullName evidence="3">DUF2232 domain-containing protein</fullName>
    </recommendedName>
</protein>
<accession>A0A7C3I868</accession>
<comment type="caution">
    <text evidence="2">The sequence shown here is derived from an EMBL/GenBank/DDBJ whole genome shotgun (WGS) entry which is preliminary data.</text>
</comment>
<feature type="transmembrane region" description="Helical" evidence="1">
    <location>
        <begin position="88"/>
        <end position="107"/>
    </location>
</feature>
<organism evidence="2">
    <name type="scientific">Gracilinema caldarium</name>
    <dbReference type="NCBI Taxonomy" id="215591"/>
    <lineage>
        <taxon>Bacteria</taxon>
        <taxon>Pseudomonadati</taxon>
        <taxon>Spirochaetota</taxon>
        <taxon>Spirochaetia</taxon>
        <taxon>Spirochaetales</taxon>
        <taxon>Breznakiellaceae</taxon>
        <taxon>Gracilinema</taxon>
    </lineage>
</organism>
<sequence length="332" mass="36537">MASRARILQFLYPAFTAIVMVILVRSGLLTPLFLIPLGLLGQRGNRTEIIGTALLMIFINMALSFFAIGSDPAAWKLVTADTLYVSALTWLFVLFLIPGIFDGFLPFLRGTYRVLVASFIGMLFLLPVFLFAMGDNGLYDLFKQQADMIANMLKESTAGDVVQQSVIENSINADTLFILMKSIALRGGLFISHVLFFGLSAALSRQSVGNRWSLRVFHVDFGWIWILSAMLLAILVGIIFKVEVLEILGWNGALTAILLYFLQGMGILSHFIAHPRISRGSRFLLRTLLIVVLFSPGINAIVLAGISLLGIAENWVSLRRPHLTGPSSTPGM</sequence>
<gene>
    <name evidence="2" type="ORF">ENS59_12075</name>
</gene>
<evidence type="ECO:0000313" key="2">
    <source>
        <dbReference type="EMBL" id="HFH30222.1"/>
    </source>
</evidence>
<feature type="transmembrane region" description="Helical" evidence="1">
    <location>
        <begin position="12"/>
        <end position="37"/>
    </location>
</feature>
<name>A0A7C3I868_9SPIR</name>
<evidence type="ECO:0008006" key="3">
    <source>
        <dbReference type="Google" id="ProtNLM"/>
    </source>
</evidence>
<dbReference type="AlphaFoldDB" id="A0A7C3I868"/>
<feature type="transmembrane region" description="Helical" evidence="1">
    <location>
        <begin position="284"/>
        <end position="312"/>
    </location>
</feature>
<keyword evidence="1" id="KW-0812">Transmembrane</keyword>
<keyword evidence="1" id="KW-0472">Membrane</keyword>
<proteinExistence type="predicted"/>
<keyword evidence="1" id="KW-1133">Transmembrane helix</keyword>
<feature type="transmembrane region" description="Helical" evidence="1">
    <location>
        <begin position="183"/>
        <end position="204"/>
    </location>
</feature>
<reference evidence="2" key="1">
    <citation type="journal article" date="2020" name="mSystems">
        <title>Genome- and Community-Level Interaction Insights into Carbon Utilization and Element Cycling Functions of Hydrothermarchaeota in Hydrothermal Sediment.</title>
        <authorList>
            <person name="Zhou Z."/>
            <person name="Liu Y."/>
            <person name="Xu W."/>
            <person name="Pan J."/>
            <person name="Luo Z.H."/>
            <person name="Li M."/>
        </authorList>
    </citation>
    <scope>NUCLEOTIDE SEQUENCE [LARGE SCALE GENOMIC DNA]</scope>
    <source>
        <strain evidence="2">SpSt-503</strain>
    </source>
</reference>
<feature type="transmembrane region" description="Helical" evidence="1">
    <location>
        <begin position="216"/>
        <end position="240"/>
    </location>
</feature>
<feature type="transmembrane region" description="Helical" evidence="1">
    <location>
        <begin position="114"/>
        <end position="133"/>
    </location>
</feature>
<feature type="transmembrane region" description="Helical" evidence="1">
    <location>
        <begin position="252"/>
        <end position="272"/>
    </location>
</feature>
<feature type="transmembrane region" description="Helical" evidence="1">
    <location>
        <begin position="49"/>
        <end position="68"/>
    </location>
</feature>
<dbReference type="EMBL" id="DSVL01000371">
    <property type="protein sequence ID" value="HFH30222.1"/>
    <property type="molecule type" value="Genomic_DNA"/>
</dbReference>